<dbReference type="EMBL" id="NFEZ01000004">
    <property type="protein sequence ID" value="PLT43714.1"/>
    <property type="molecule type" value="Genomic_DNA"/>
</dbReference>
<evidence type="ECO:0000313" key="2">
    <source>
        <dbReference type="EMBL" id="PLT43714.1"/>
    </source>
</evidence>
<dbReference type="Proteomes" id="UP000234789">
    <property type="component" value="Unassembled WGS sequence"/>
</dbReference>
<gene>
    <name evidence="2" type="ORF">B8V81_2145</name>
</gene>
<dbReference type="AlphaFoldDB" id="A0A2N5N055"/>
<dbReference type="Gene3D" id="2.40.50.870">
    <property type="entry name" value="Protein of unknown function (DUF3299)"/>
    <property type="match status" value="1"/>
</dbReference>
<feature type="region of interest" description="Disordered" evidence="1">
    <location>
        <begin position="107"/>
        <end position="221"/>
    </location>
</feature>
<feature type="compositionally biased region" description="Low complexity" evidence="1">
    <location>
        <begin position="107"/>
        <end position="205"/>
    </location>
</feature>
<sequence>MLGACSLVPRRASAIVAGLAAAGLLLGGCGAPALPLEGEPMAVAGAQPGAAGEPQAAAAQSGDGSLAAGGEVRGSEARGGANGSEAAAAPAAAGAAAASSEAAGAGGEAAASGSSADASPNGGASAPGASAKPAASASPDAPSAASAAPAGTASKPSPHAAASGAPAAAPASAGAASASPAAPSSVPSFAPSQAPAMSASPTASPLRTAAPSPAVKPTVRQSLDGPATIRFSELYGKESVRGLAFSDKLKELDGMKVEMTGYMAPPLTATVRFFVLTRIPLAVCPFCSSDADWPSDIVVIQLPEGKELTPTEHQVKVTGTLSIGSQTDEETGFVSLIRIVADKTEVLS</sequence>
<comment type="caution">
    <text evidence="2">The sequence shown here is derived from an EMBL/GenBank/DDBJ whole genome shotgun (WGS) entry which is preliminary data.</text>
</comment>
<organism evidence="2 3">
    <name type="scientific">Paenibacillus pasadenensis</name>
    <dbReference type="NCBI Taxonomy" id="217090"/>
    <lineage>
        <taxon>Bacteria</taxon>
        <taxon>Bacillati</taxon>
        <taxon>Bacillota</taxon>
        <taxon>Bacilli</taxon>
        <taxon>Bacillales</taxon>
        <taxon>Paenibacillaceae</taxon>
        <taxon>Paenibacillus</taxon>
    </lineage>
</organism>
<reference evidence="2 3" key="1">
    <citation type="submission" date="2017-05" db="EMBL/GenBank/DDBJ databases">
        <title>Functional genome analysis of Paenibacillus pasadenensis strain R16: insights on endophytic life style and antifungal activity.</title>
        <authorList>
            <person name="Passera A."/>
            <person name="Marcolungo L."/>
            <person name="Casati P."/>
            <person name="Brasca M."/>
            <person name="Quaglino F."/>
            <person name="Delledonne M."/>
        </authorList>
    </citation>
    <scope>NUCLEOTIDE SEQUENCE [LARGE SCALE GENOMIC DNA]</scope>
    <source>
        <strain evidence="2 3">R16</strain>
    </source>
</reference>
<evidence type="ECO:0000256" key="1">
    <source>
        <dbReference type="SAM" id="MobiDB-lite"/>
    </source>
</evidence>
<feature type="compositionally biased region" description="Low complexity" evidence="1">
    <location>
        <begin position="45"/>
        <end position="60"/>
    </location>
</feature>
<evidence type="ECO:0000313" key="3">
    <source>
        <dbReference type="Proteomes" id="UP000234789"/>
    </source>
</evidence>
<keyword evidence="3" id="KW-1185">Reference proteome</keyword>
<feature type="region of interest" description="Disordered" evidence="1">
    <location>
        <begin position="45"/>
        <end position="83"/>
    </location>
</feature>
<proteinExistence type="predicted"/>
<accession>A0A2N5N055</accession>
<dbReference type="RefSeq" id="WP_101808333.1">
    <property type="nucleotide sequence ID" value="NZ_NFEZ01000004.1"/>
</dbReference>
<name>A0A2N5N055_9BACL</name>
<protein>
    <submittedName>
        <fullName evidence="2">Uncharacterized protein</fullName>
    </submittedName>
</protein>